<proteinExistence type="predicted"/>
<dbReference type="EMBL" id="BAABGY010000019">
    <property type="protein sequence ID" value="GAA4344389.1"/>
    <property type="molecule type" value="Genomic_DNA"/>
</dbReference>
<protein>
    <recommendedName>
        <fullName evidence="3">AbiV family abortive infection protein</fullName>
    </recommendedName>
</protein>
<dbReference type="InterPro" id="IPR030987">
    <property type="entry name" value="AbiV"/>
</dbReference>
<keyword evidence="2" id="KW-1185">Reference proteome</keyword>
<dbReference type="RefSeq" id="WP_345258341.1">
    <property type="nucleotide sequence ID" value="NZ_BAABGY010000019.1"/>
</dbReference>
<sequence length="224" mass="26037">MEGLSKKAAEALKKDWYWLDCDFMSGSCFAYENARKHFKYSDLSANEGDYGFAISHLVLGTEEMIKSILLLCSHANRYFLSTDEKEKIFSRHDFKHLNIKELLTSLSELRIESHHQNPFESIDSGCNNKFQTTAHFLGKGLMLGGLDDSEISQLLSVLNEANDYKNRGFYVDYRYDWKNPEDLGEKEYLQFNTLATKLTGFIKPIFELPITDDRLQRFLEGRWI</sequence>
<evidence type="ECO:0008006" key="3">
    <source>
        <dbReference type="Google" id="ProtNLM"/>
    </source>
</evidence>
<reference evidence="2" key="1">
    <citation type="journal article" date="2019" name="Int. J. Syst. Evol. Microbiol.">
        <title>The Global Catalogue of Microorganisms (GCM) 10K type strain sequencing project: providing services to taxonomists for standard genome sequencing and annotation.</title>
        <authorList>
            <consortium name="The Broad Institute Genomics Platform"/>
            <consortium name="The Broad Institute Genome Sequencing Center for Infectious Disease"/>
            <person name="Wu L."/>
            <person name="Ma J."/>
        </authorList>
    </citation>
    <scope>NUCLEOTIDE SEQUENCE [LARGE SCALE GENOMIC DNA]</scope>
    <source>
        <strain evidence="2">JCM 17919</strain>
    </source>
</reference>
<dbReference type="NCBIfam" id="TIGR04498">
    <property type="entry name" value="AbiV_defense"/>
    <property type="match status" value="1"/>
</dbReference>
<evidence type="ECO:0000313" key="2">
    <source>
        <dbReference type="Proteomes" id="UP001501725"/>
    </source>
</evidence>
<dbReference type="Pfam" id="PF18728">
    <property type="entry name" value="HEPN_AbiV"/>
    <property type="match status" value="1"/>
</dbReference>
<dbReference type="Proteomes" id="UP001501725">
    <property type="component" value="Unassembled WGS sequence"/>
</dbReference>
<comment type="caution">
    <text evidence="1">The sequence shown here is derived from an EMBL/GenBank/DDBJ whole genome shotgun (WGS) entry which is preliminary data.</text>
</comment>
<name>A0ABP8HU11_9BACT</name>
<gene>
    <name evidence="1" type="ORF">GCM10023184_45640</name>
</gene>
<organism evidence="1 2">
    <name type="scientific">Flaviaesturariibacter amylovorans</name>
    <dbReference type="NCBI Taxonomy" id="1084520"/>
    <lineage>
        <taxon>Bacteria</taxon>
        <taxon>Pseudomonadati</taxon>
        <taxon>Bacteroidota</taxon>
        <taxon>Chitinophagia</taxon>
        <taxon>Chitinophagales</taxon>
        <taxon>Chitinophagaceae</taxon>
        <taxon>Flaviaestuariibacter</taxon>
    </lineage>
</organism>
<evidence type="ECO:0000313" key="1">
    <source>
        <dbReference type="EMBL" id="GAA4344389.1"/>
    </source>
</evidence>
<accession>A0ABP8HU11</accession>